<evidence type="ECO:0000256" key="6">
    <source>
        <dbReference type="ARBA" id="ARBA00023274"/>
    </source>
</evidence>
<gene>
    <name evidence="8 10" type="primary">rpl4</name>
</gene>
<evidence type="ECO:0000256" key="4">
    <source>
        <dbReference type="ARBA" id="ARBA00022884"/>
    </source>
</evidence>
<dbReference type="RefSeq" id="YP_009398942.1">
    <property type="nucleotide sequence ID" value="NC_035294.1"/>
</dbReference>
<dbReference type="PANTHER" id="PTHR10746">
    <property type="entry name" value="50S RIBOSOMAL PROTEIN L4"/>
    <property type="match status" value="1"/>
</dbReference>
<comment type="similarity">
    <text evidence="2 8">Belongs to the universal ribosomal protein uL4 family.</text>
</comment>
<keyword evidence="10" id="KW-0934">Plastid</keyword>
<dbReference type="PANTHER" id="PTHR10746:SF17">
    <property type="entry name" value="LARGE RIBOSOMAL SUBUNIT PROTEIN UL4C"/>
    <property type="match status" value="1"/>
</dbReference>
<feature type="compositionally biased region" description="Basic residues" evidence="9">
    <location>
        <begin position="68"/>
        <end position="79"/>
    </location>
</feature>
<keyword evidence="10" id="KW-0150">Chloroplast</keyword>
<evidence type="ECO:0000256" key="7">
    <source>
        <dbReference type="ARBA" id="ARBA00035208"/>
    </source>
</evidence>
<dbReference type="Pfam" id="PF00573">
    <property type="entry name" value="Ribosomal_L4"/>
    <property type="match status" value="1"/>
</dbReference>
<dbReference type="GO" id="GO:0005840">
    <property type="term" value="C:ribosome"/>
    <property type="evidence" value="ECO:0007669"/>
    <property type="project" value="UniProtKB-KW"/>
</dbReference>
<reference evidence="10" key="1">
    <citation type="journal article" date="2017" name="J. Phycol.">
        <title>Analysis of chloroplast genomes and a supermatrix inform reclassification of the Rhodomelaceae (Rhodophyta).</title>
        <authorList>
            <person name="Diaz-Tapia P."/>
            <person name="Maggs C.A."/>
            <person name="West J.A."/>
            <person name="Verbruggen H."/>
        </authorList>
    </citation>
    <scope>NUCLEOTIDE SEQUENCE</scope>
    <source>
        <strain evidence="10">PD1561</strain>
    </source>
</reference>
<evidence type="ECO:0000256" key="3">
    <source>
        <dbReference type="ARBA" id="ARBA00022730"/>
    </source>
</evidence>
<protein>
    <recommendedName>
        <fullName evidence="7 8">Large ribosomal subunit protein uL4c</fullName>
    </recommendedName>
</protein>
<feature type="region of interest" description="Disordered" evidence="9">
    <location>
        <begin position="55"/>
        <end position="85"/>
    </location>
</feature>
<accession>A0A1Z1MQN0</accession>
<evidence type="ECO:0000256" key="2">
    <source>
        <dbReference type="ARBA" id="ARBA00010528"/>
    </source>
</evidence>
<evidence type="ECO:0000256" key="1">
    <source>
        <dbReference type="ARBA" id="ARBA00004083"/>
    </source>
</evidence>
<evidence type="ECO:0000256" key="8">
    <source>
        <dbReference type="HAMAP-Rule" id="MF_01328"/>
    </source>
</evidence>
<name>A0A1Z1MQN0_9FLOR</name>
<keyword evidence="5 8" id="KW-0689">Ribosomal protein</keyword>
<evidence type="ECO:0000256" key="9">
    <source>
        <dbReference type="SAM" id="MobiDB-lite"/>
    </source>
</evidence>
<dbReference type="GO" id="GO:0003735">
    <property type="term" value="F:structural constituent of ribosome"/>
    <property type="evidence" value="ECO:0007669"/>
    <property type="project" value="InterPro"/>
</dbReference>
<dbReference type="GO" id="GO:1990904">
    <property type="term" value="C:ribonucleoprotein complex"/>
    <property type="evidence" value="ECO:0007669"/>
    <property type="project" value="UniProtKB-KW"/>
</dbReference>
<dbReference type="GeneID" id="33361467"/>
<dbReference type="Gene3D" id="3.40.1370.10">
    <property type="match status" value="1"/>
</dbReference>
<dbReference type="GO" id="GO:0006412">
    <property type="term" value="P:translation"/>
    <property type="evidence" value="ECO:0007669"/>
    <property type="project" value="UniProtKB-UniRule"/>
</dbReference>
<evidence type="ECO:0000256" key="5">
    <source>
        <dbReference type="ARBA" id="ARBA00022980"/>
    </source>
</evidence>
<dbReference type="SUPFAM" id="SSF52166">
    <property type="entry name" value="Ribosomal protein L4"/>
    <property type="match status" value="1"/>
</dbReference>
<dbReference type="InterPro" id="IPR023574">
    <property type="entry name" value="Ribosomal_uL4_dom_sf"/>
</dbReference>
<geneLocation type="chloroplast" evidence="10"/>
<dbReference type="GO" id="GO:0019843">
    <property type="term" value="F:rRNA binding"/>
    <property type="evidence" value="ECO:0007669"/>
    <property type="project" value="UniProtKB-UniRule"/>
</dbReference>
<dbReference type="GO" id="GO:0009507">
    <property type="term" value="C:chloroplast"/>
    <property type="evidence" value="ECO:0007669"/>
    <property type="project" value="UniProtKB-SubCell"/>
</dbReference>
<comment type="subcellular location">
    <subcellularLocation>
        <location evidence="8">Plastid</location>
        <location evidence="8">Chloroplast</location>
    </subcellularLocation>
</comment>
<proteinExistence type="inferred from homology"/>
<keyword evidence="4 8" id="KW-0694">RNA-binding</keyword>
<dbReference type="InterPro" id="IPR002136">
    <property type="entry name" value="Ribosomal_uL4"/>
</dbReference>
<dbReference type="InterPro" id="IPR013005">
    <property type="entry name" value="Ribosomal_uL4-like"/>
</dbReference>
<dbReference type="EMBL" id="MF101450">
    <property type="protein sequence ID" value="ARW68054.1"/>
    <property type="molecule type" value="Genomic_DNA"/>
</dbReference>
<keyword evidence="6 8" id="KW-0687">Ribonucleoprotein</keyword>
<evidence type="ECO:0000313" key="10">
    <source>
        <dbReference type="EMBL" id="ARW68054.1"/>
    </source>
</evidence>
<organism evidence="10">
    <name type="scientific">Cliftonaea pectinata</name>
    <dbReference type="NCBI Taxonomy" id="2007206"/>
    <lineage>
        <taxon>Eukaryota</taxon>
        <taxon>Rhodophyta</taxon>
        <taxon>Florideophyceae</taxon>
        <taxon>Rhodymeniophycidae</taxon>
        <taxon>Ceramiales</taxon>
        <taxon>Rhodomelaceae</taxon>
        <taxon>Polyzonieae</taxon>
        <taxon>Cliftonaea</taxon>
    </lineage>
</organism>
<sequence length="227" mass="25828">MAITKEITYLVQSDQDNNVIKRTENISFNINNDTAKQMYIIHRALKQQLTNNRIRNAHSKTRSEVKGGGKKPWKQKGTGRARAGSNNSPLWRGGGVIFGPRKKQYTSKINKKEKKLAIHTALYNKLGQTIVIDKLLDNLKKPSTKSYIKYLNTLGIDLKYNKKILIIIDKKLETLFLSLRNVANIKIITADSLNILCLLESDIILVTVNALKNLVPQIIKNDKKHLR</sequence>
<keyword evidence="3 8" id="KW-0699">rRNA-binding</keyword>
<dbReference type="AlphaFoldDB" id="A0A1Z1MQN0"/>
<dbReference type="NCBIfam" id="TIGR03953">
    <property type="entry name" value="rplD_bact"/>
    <property type="match status" value="1"/>
</dbReference>
<comment type="function">
    <text evidence="1 8">Probably binds the 23S rRNA.</text>
</comment>
<dbReference type="HAMAP" id="MF_01328_B">
    <property type="entry name" value="Ribosomal_uL4_B"/>
    <property type="match status" value="1"/>
</dbReference>
<comment type="subunit">
    <text evidence="8">Part of the 50S ribosomal subunit.</text>
</comment>